<dbReference type="SMART" id="SM01294">
    <property type="entry name" value="PKS_PP_betabranch"/>
    <property type="match status" value="1"/>
</dbReference>
<dbReference type="PANTHER" id="PTHR45527:SF1">
    <property type="entry name" value="FATTY ACID SYNTHASE"/>
    <property type="match status" value="1"/>
</dbReference>
<accession>A0ABV3C6A7</accession>
<dbReference type="InterPro" id="IPR010071">
    <property type="entry name" value="AA_adenyl_dom"/>
</dbReference>
<dbReference type="InterPro" id="IPR020459">
    <property type="entry name" value="AMP-binding"/>
</dbReference>
<dbReference type="InterPro" id="IPR000873">
    <property type="entry name" value="AMP-dep_synth/lig_dom"/>
</dbReference>
<evidence type="ECO:0000256" key="3">
    <source>
        <dbReference type="SAM" id="MobiDB-lite"/>
    </source>
</evidence>
<sequence length="643" mass="68209">MTETLHSEFVEQAVKNPGAPAVYSDAGVLTYGELNERSRLLAERLAADGAGPGVPVGVCVERTPDLLVAVLAVLRAGSCYVPLDPNYPAERLAFMVRDSGTRLLLTTPASRANCPAGPTVVVLGDTVTTEPGDRPVPVVPEDTAYVIYTSGSTGLPKGVAIHHGGCVAMLSEMDRIFEGRDMSGISAASSICFDMSVMEIFPALCRGGAVVLVESAVHLPDSPYADRITHLNVVPSVMNGLLDAGGLPPNVRTVVFGGEPLRRKLVDRAYRETGADRVYNAYGPTEATVFSSHKWVPVDETDEPSIGTPSSSARAYVLDEELKPLPAGVPGELYVGGVGLAHGYVNRPRTTAERFVPDPFLDGERMYRTGDVVALTEDGELRFGGRSDHQVKLRGFRIELEEVEARLTGRPGVREAAAVVRGNRLIGYVVPDGDSGEGDAKDADSRVGDSQDGDSQVGDAQVGDAKDLGFRDGDAVWLDAERQAALTGGLAAELPDYMVPGTIVFLTALPLAPGGKLDRAALPDPPAAGTGAPLRAASTPTEVALAEIWGQLLDLEPAGIDVQAAFYDLGGDSLLLVRLARLMTRRFDRRVRVPDLFSFRDIASLARWLDAETGATPEIVESARRRAGARRAALRGRAAPTDS</sequence>
<dbReference type="Pfam" id="PF00501">
    <property type="entry name" value="AMP-binding"/>
    <property type="match status" value="1"/>
</dbReference>
<feature type="region of interest" description="Disordered" evidence="3">
    <location>
        <begin position="430"/>
        <end position="466"/>
    </location>
</feature>
<dbReference type="Gene3D" id="1.10.1200.10">
    <property type="entry name" value="ACP-like"/>
    <property type="match status" value="1"/>
</dbReference>
<evidence type="ECO:0000256" key="1">
    <source>
        <dbReference type="ARBA" id="ARBA00022450"/>
    </source>
</evidence>
<dbReference type="PROSITE" id="PS50075">
    <property type="entry name" value="CARRIER"/>
    <property type="match status" value="1"/>
</dbReference>
<dbReference type="InterPro" id="IPR036736">
    <property type="entry name" value="ACP-like_sf"/>
</dbReference>
<keyword evidence="2" id="KW-0597">Phosphoprotein</keyword>
<dbReference type="Pfam" id="PF00550">
    <property type="entry name" value="PP-binding"/>
    <property type="match status" value="1"/>
</dbReference>
<dbReference type="InterPro" id="IPR020806">
    <property type="entry name" value="PKS_PP-bd"/>
</dbReference>
<dbReference type="SUPFAM" id="SSF56801">
    <property type="entry name" value="Acetyl-CoA synthetase-like"/>
    <property type="match status" value="1"/>
</dbReference>
<comment type="caution">
    <text evidence="5">The sequence shown here is derived from an EMBL/GenBank/DDBJ whole genome shotgun (WGS) entry which is preliminary data.</text>
</comment>
<dbReference type="SMART" id="SM00823">
    <property type="entry name" value="PKS_PP"/>
    <property type="match status" value="1"/>
</dbReference>
<evidence type="ECO:0000313" key="5">
    <source>
        <dbReference type="EMBL" id="MEU7070285.1"/>
    </source>
</evidence>
<dbReference type="PANTHER" id="PTHR45527">
    <property type="entry name" value="NONRIBOSOMAL PEPTIDE SYNTHETASE"/>
    <property type="match status" value="1"/>
</dbReference>
<evidence type="ECO:0000313" key="6">
    <source>
        <dbReference type="Proteomes" id="UP001551329"/>
    </source>
</evidence>
<name>A0ABV3C6A7_9ACTN</name>
<keyword evidence="6" id="KW-1185">Reference proteome</keyword>
<dbReference type="EMBL" id="JBEZAE010000004">
    <property type="protein sequence ID" value="MEU7070285.1"/>
    <property type="molecule type" value="Genomic_DNA"/>
</dbReference>
<dbReference type="InterPro" id="IPR020845">
    <property type="entry name" value="AMP-binding_CS"/>
</dbReference>
<dbReference type="Proteomes" id="UP001551329">
    <property type="component" value="Unassembled WGS sequence"/>
</dbReference>
<feature type="compositionally biased region" description="Low complexity" evidence="3">
    <location>
        <begin position="450"/>
        <end position="463"/>
    </location>
</feature>
<dbReference type="PROSITE" id="PS00012">
    <property type="entry name" value="PHOSPHOPANTETHEINE"/>
    <property type="match status" value="1"/>
</dbReference>
<dbReference type="SUPFAM" id="SSF47336">
    <property type="entry name" value="ACP-like"/>
    <property type="match status" value="1"/>
</dbReference>
<dbReference type="InterPro" id="IPR045851">
    <property type="entry name" value="AMP-bd_C_sf"/>
</dbReference>
<evidence type="ECO:0000259" key="4">
    <source>
        <dbReference type="PROSITE" id="PS50075"/>
    </source>
</evidence>
<dbReference type="InterPro" id="IPR006162">
    <property type="entry name" value="Ppantetheine_attach_site"/>
</dbReference>
<proteinExistence type="predicted"/>
<feature type="domain" description="Carrier" evidence="4">
    <location>
        <begin position="536"/>
        <end position="613"/>
    </location>
</feature>
<dbReference type="InterPro" id="IPR009081">
    <property type="entry name" value="PP-bd_ACP"/>
</dbReference>
<dbReference type="PROSITE" id="PS00455">
    <property type="entry name" value="AMP_BINDING"/>
    <property type="match status" value="1"/>
</dbReference>
<dbReference type="PRINTS" id="PR00154">
    <property type="entry name" value="AMPBINDING"/>
</dbReference>
<reference evidence="5 6" key="1">
    <citation type="submission" date="2024-06" db="EMBL/GenBank/DDBJ databases">
        <title>The Natural Products Discovery Center: Release of the First 8490 Sequenced Strains for Exploring Actinobacteria Biosynthetic Diversity.</title>
        <authorList>
            <person name="Kalkreuter E."/>
            <person name="Kautsar S.A."/>
            <person name="Yang D."/>
            <person name="Bader C.D."/>
            <person name="Teijaro C.N."/>
            <person name="Fluegel L."/>
            <person name="Davis C.M."/>
            <person name="Simpson J.R."/>
            <person name="Lauterbach L."/>
            <person name="Steele A.D."/>
            <person name="Gui C."/>
            <person name="Meng S."/>
            <person name="Li G."/>
            <person name="Viehrig K."/>
            <person name="Ye F."/>
            <person name="Su P."/>
            <person name="Kiefer A.F."/>
            <person name="Nichols A."/>
            <person name="Cepeda A.J."/>
            <person name="Yan W."/>
            <person name="Fan B."/>
            <person name="Jiang Y."/>
            <person name="Adhikari A."/>
            <person name="Zheng C.-J."/>
            <person name="Schuster L."/>
            <person name="Cowan T.M."/>
            <person name="Smanski M.J."/>
            <person name="Chevrette M.G."/>
            <person name="De Carvalho L.P.S."/>
            <person name="Shen B."/>
        </authorList>
    </citation>
    <scope>NUCLEOTIDE SEQUENCE [LARGE SCALE GENOMIC DNA]</scope>
    <source>
        <strain evidence="5 6">NPDC045974</strain>
    </source>
</reference>
<protein>
    <submittedName>
        <fullName evidence="5">Non-ribosomal peptide synthetase</fullName>
    </submittedName>
</protein>
<dbReference type="Gene3D" id="2.30.38.10">
    <property type="entry name" value="Luciferase, Domain 3"/>
    <property type="match status" value="1"/>
</dbReference>
<dbReference type="Gene3D" id="3.40.50.980">
    <property type="match status" value="2"/>
</dbReference>
<dbReference type="Gene3D" id="3.30.300.30">
    <property type="match status" value="1"/>
</dbReference>
<organism evidence="5 6">
    <name type="scientific">Streptomyces narbonensis</name>
    <dbReference type="NCBI Taxonomy" id="67333"/>
    <lineage>
        <taxon>Bacteria</taxon>
        <taxon>Bacillati</taxon>
        <taxon>Actinomycetota</taxon>
        <taxon>Actinomycetes</taxon>
        <taxon>Kitasatosporales</taxon>
        <taxon>Streptomycetaceae</taxon>
        <taxon>Streptomyces</taxon>
    </lineage>
</organism>
<evidence type="ECO:0000256" key="2">
    <source>
        <dbReference type="ARBA" id="ARBA00022553"/>
    </source>
</evidence>
<keyword evidence="1" id="KW-0596">Phosphopantetheine</keyword>
<feature type="compositionally biased region" description="Basic and acidic residues" evidence="3">
    <location>
        <begin position="438"/>
        <end position="449"/>
    </location>
</feature>
<gene>
    <name evidence="5" type="ORF">AB0A88_09095</name>
</gene>
<dbReference type="RefSeq" id="WP_358474300.1">
    <property type="nucleotide sequence ID" value="NZ_JBEZAE010000004.1"/>
</dbReference>
<dbReference type="NCBIfam" id="TIGR01733">
    <property type="entry name" value="AA-adenyl-dom"/>
    <property type="match status" value="1"/>
</dbReference>